<feature type="compositionally biased region" description="Polar residues" evidence="3">
    <location>
        <begin position="1"/>
        <end position="10"/>
    </location>
</feature>
<sequence length="345" mass="37126">MSQGYASSEEGTVGSRPKLTLQPRGSAADSAPSSASKPARANPFGNARPREQVIAEREGKQETEVLKEQAKKDWKSSIKLTEAQREEKKAVEAELLYAKKELEEETDPVRAKLLQDEVESKESKLNELLESFEKMAIQSPQSGMGRRPSDRRRDDDRMQPAYGGSVGGRDVGSGYTDAQDSFSNFRSRGRERGRGGFFGDSHSGPRGRAGQSECYNCGQIGHFSRECPNGGARSQGGNFSGGRGGGRQCYSCGQEGHISRECPANYGSVGSGYGGYGGDVYRSGYPGGQGNYANEIAYAYQGAYTDETGYGYGMGGYVGSQNTAGNYSGHEQQQAYAGNHSYSGR</sequence>
<dbReference type="PROSITE" id="PS50158">
    <property type="entry name" value="ZF_CCHC"/>
    <property type="match status" value="2"/>
</dbReference>
<keyword evidence="1" id="KW-0862">Zinc</keyword>
<organism evidence="5">
    <name type="scientific">Wollemia nobilis</name>
    <dbReference type="NCBI Taxonomy" id="56998"/>
    <lineage>
        <taxon>Eukaryota</taxon>
        <taxon>Viridiplantae</taxon>
        <taxon>Streptophyta</taxon>
        <taxon>Embryophyta</taxon>
        <taxon>Tracheophyta</taxon>
        <taxon>Spermatophyta</taxon>
        <taxon>Pinopsida</taxon>
        <taxon>Pinidae</taxon>
        <taxon>Conifers II</taxon>
        <taxon>Araucariales</taxon>
        <taxon>Araucariaceae</taxon>
        <taxon>Wollemia</taxon>
    </lineage>
</organism>
<keyword evidence="1" id="KW-0863">Zinc-finger</keyword>
<protein>
    <submittedName>
        <fullName evidence="5">TSA: Wollemia nobilis Ref_Wollemi_Transcript_7299_1760 transcribed RNA sequence</fullName>
    </submittedName>
</protein>
<dbReference type="GO" id="GO:0003676">
    <property type="term" value="F:nucleic acid binding"/>
    <property type="evidence" value="ECO:0007669"/>
    <property type="project" value="InterPro"/>
</dbReference>
<proteinExistence type="predicted"/>
<feature type="coiled-coil region" evidence="2">
    <location>
        <begin position="83"/>
        <end position="131"/>
    </location>
</feature>
<dbReference type="SMART" id="SM00343">
    <property type="entry name" value="ZnF_C2HC"/>
    <property type="match status" value="2"/>
</dbReference>
<dbReference type="PANTHER" id="PTHR23002">
    <property type="entry name" value="ZINC FINGER CCHC DOMAIN CONTAINING PROTEIN"/>
    <property type="match status" value="1"/>
</dbReference>
<feature type="region of interest" description="Disordered" evidence="3">
    <location>
        <begin position="1"/>
        <end position="75"/>
    </location>
</feature>
<evidence type="ECO:0000256" key="3">
    <source>
        <dbReference type="SAM" id="MobiDB-lite"/>
    </source>
</evidence>
<feature type="compositionally biased region" description="Basic and acidic residues" evidence="3">
    <location>
        <begin position="147"/>
        <end position="158"/>
    </location>
</feature>
<dbReference type="EMBL" id="GCHU01007253">
    <property type="protein sequence ID" value="JAG88547.1"/>
    <property type="molecule type" value="Transcribed_RNA"/>
</dbReference>
<accession>A0A0C9S7Y2</accession>
<keyword evidence="2" id="KW-0175">Coiled coil</keyword>
<dbReference type="Pfam" id="PF00098">
    <property type="entry name" value="zf-CCHC"/>
    <property type="match status" value="2"/>
</dbReference>
<feature type="region of interest" description="Disordered" evidence="3">
    <location>
        <begin position="134"/>
        <end position="211"/>
    </location>
</feature>
<dbReference type="AlphaFoldDB" id="A0A0C9S7Y2"/>
<feature type="region of interest" description="Disordered" evidence="3">
    <location>
        <begin position="323"/>
        <end position="345"/>
    </location>
</feature>
<feature type="domain" description="CCHC-type" evidence="4">
    <location>
        <begin position="214"/>
        <end position="229"/>
    </location>
</feature>
<name>A0A0C9S7Y2_9CONI</name>
<dbReference type="InterPro" id="IPR036875">
    <property type="entry name" value="Znf_CCHC_sf"/>
</dbReference>
<dbReference type="Gene3D" id="4.10.60.10">
    <property type="entry name" value="Zinc finger, CCHC-type"/>
    <property type="match status" value="2"/>
</dbReference>
<dbReference type="InterPro" id="IPR051714">
    <property type="entry name" value="Znf_CCHC_NABP"/>
</dbReference>
<keyword evidence="1" id="KW-0479">Metal-binding</keyword>
<evidence type="ECO:0000313" key="5">
    <source>
        <dbReference type="EMBL" id="JAG88547.1"/>
    </source>
</evidence>
<feature type="compositionally biased region" description="Low complexity" evidence="3">
    <location>
        <begin position="26"/>
        <end position="43"/>
    </location>
</feature>
<evidence type="ECO:0000256" key="1">
    <source>
        <dbReference type="PROSITE-ProRule" id="PRU00047"/>
    </source>
</evidence>
<dbReference type="GO" id="GO:0008270">
    <property type="term" value="F:zinc ion binding"/>
    <property type="evidence" value="ECO:0007669"/>
    <property type="project" value="UniProtKB-KW"/>
</dbReference>
<feature type="domain" description="CCHC-type" evidence="4">
    <location>
        <begin position="249"/>
        <end position="263"/>
    </location>
</feature>
<evidence type="ECO:0000259" key="4">
    <source>
        <dbReference type="PROSITE" id="PS50158"/>
    </source>
</evidence>
<dbReference type="InterPro" id="IPR001878">
    <property type="entry name" value="Znf_CCHC"/>
</dbReference>
<evidence type="ECO:0000256" key="2">
    <source>
        <dbReference type="SAM" id="Coils"/>
    </source>
</evidence>
<dbReference type="SUPFAM" id="SSF57756">
    <property type="entry name" value="Retrovirus zinc finger-like domains"/>
    <property type="match status" value="1"/>
</dbReference>
<reference evidence="5" key="1">
    <citation type="submission" date="2015-02" db="EMBL/GenBank/DDBJ databases">
        <title>A transcriptome of Wollemia nobilis - a relic of Gondwana.</title>
        <authorList>
            <person name="Chia J.Y."/>
            <person name="Leong Y.S."/>
            <person name="Abdul Karim S."/>
            <person name="Wan Azmi N."/>
            <person name="Hercus R."/>
            <person name="Croft L."/>
        </authorList>
    </citation>
    <scope>NUCLEOTIDE SEQUENCE</scope>
    <source>
        <strain evidence="5">MaeBrown</strain>
        <tissue evidence="5">Leaf</tissue>
    </source>
</reference>
<feature type="compositionally biased region" description="Basic and acidic residues" evidence="3">
    <location>
        <begin position="48"/>
        <end position="75"/>
    </location>
</feature>